<feature type="transmembrane region" description="Helical" evidence="1">
    <location>
        <begin position="48"/>
        <end position="66"/>
    </location>
</feature>
<keyword evidence="1" id="KW-1133">Transmembrane helix</keyword>
<gene>
    <name evidence="2" type="ORF">SAMN05660772_02805</name>
</gene>
<dbReference type="Proteomes" id="UP000192408">
    <property type="component" value="Unassembled WGS sequence"/>
</dbReference>
<reference evidence="3" key="1">
    <citation type="submission" date="2017-04" db="EMBL/GenBank/DDBJ databases">
        <authorList>
            <person name="Varghese N."/>
            <person name="Submissions S."/>
        </authorList>
    </citation>
    <scope>NUCLEOTIDE SEQUENCE [LARGE SCALE GENOMIC DNA]</scope>
    <source>
        <strain evidence="3">DSM 23072</strain>
    </source>
</reference>
<dbReference type="Pfam" id="PF05106">
    <property type="entry name" value="Phage_holin_3_1"/>
    <property type="match status" value="1"/>
</dbReference>
<keyword evidence="1" id="KW-0472">Membrane</keyword>
<proteinExistence type="predicted"/>
<feature type="transmembrane region" description="Helical" evidence="1">
    <location>
        <begin position="78"/>
        <end position="102"/>
    </location>
</feature>
<dbReference type="AlphaFoldDB" id="A0A1W1V424"/>
<accession>A0A1W1V424</accession>
<dbReference type="EMBL" id="FWWV01000045">
    <property type="protein sequence ID" value="SMB88036.1"/>
    <property type="molecule type" value="Genomic_DNA"/>
</dbReference>
<dbReference type="RefSeq" id="WP_084257687.1">
    <property type="nucleotide sequence ID" value="NZ_FWWV01000045.1"/>
</dbReference>
<evidence type="ECO:0000313" key="2">
    <source>
        <dbReference type="EMBL" id="SMB88036.1"/>
    </source>
</evidence>
<dbReference type="NCBIfam" id="TIGR01594">
    <property type="entry name" value="holin_lambda"/>
    <property type="match status" value="1"/>
</dbReference>
<name>A0A1W1V424_9PAST</name>
<sequence length="134" mass="15453">MPEKNPDVWAAIWTWLSINFSGGHFNGAIAAILMTILRVLFQRKKNKFRYILIDGLICAGFVQTSIPLLERGFGHSDYATFLGVFLGFVGTEKLREFLFAFVNEKIKKQSYPDFDRYRTQRDDSYGESAPDERD</sequence>
<keyword evidence="3" id="KW-1185">Reference proteome</keyword>
<evidence type="ECO:0000313" key="3">
    <source>
        <dbReference type="Proteomes" id="UP000192408"/>
    </source>
</evidence>
<keyword evidence="1" id="KW-0812">Transmembrane</keyword>
<protein>
    <submittedName>
        <fullName evidence="2">Phage holin, lambda family</fullName>
    </submittedName>
</protein>
<dbReference type="STRING" id="1122938.SAMN05660772_02805"/>
<dbReference type="InterPro" id="IPR006481">
    <property type="entry name" value="Phage_lambda_GpS_holin"/>
</dbReference>
<organism evidence="2 3">
    <name type="scientific">Pasteurella testudinis DSM 23072</name>
    <dbReference type="NCBI Taxonomy" id="1122938"/>
    <lineage>
        <taxon>Bacteria</taxon>
        <taxon>Pseudomonadati</taxon>
        <taxon>Pseudomonadota</taxon>
        <taxon>Gammaproteobacteria</taxon>
        <taxon>Pasteurellales</taxon>
        <taxon>Pasteurellaceae</taxon>
        <taxon>Pasteurella</taxon>
    </lineage>
</organism>
<evidence type="ECO:0000256" key="1">
    <source>
        <dbReference type="SAM" id="Phobius"/>
    </source>
</evidence>
<feature type="transmembrane region" description="Helical" evidence="1">
    <location>
        <begin position="12"/>
        <end position="41"/>
    </location>
</feature>